<gene>
    <name evidence="1" type="ORF">LCGC14_1020970</name>
</gene>
<comment type="caution">
    <text evidence="1">The sequence shown here is derived from an EMBL/GenBank/DDBJ whole genome shotgun (WGS) entry which is preliminary data.</text>
</comment>
<evidence type="ECO:0000313" key="1">
    <source>
        <dbReference type="EMBL" id="KKN11984.1"/>
    </source>
</evidence>
<organism evidence="1">
    <name type="scientific">marine sediment metagenome</name>
    <dbReference type="NCBI Taxonomy" id="412755"/>
    <lineage>
        <taxon>unclassified sequences</taxon>
        <taxon>metagenomes</taxon>
        <taxon>ecological metagenomes</taxon>
    </lineage>
</organism>
<dbReference type="Pfam" id="PF19663">
    <property type="entry name" value="DUF6166"/>
    <property type="match status" value="1"/>
</dbReference>
<proteinExistence type="predicted"/>
<reference evidence="1" key="1">
    <citation type="journal article" date="2015" name="Nature">
        <title>Complex archaea that bridge the gap between prokaryotes and eukaryotes.</title>
        <authorList>
            <person name="Spang A."/>
            <person name="Saw J.H."/>
            <person name="Jorgensen S.L."/>
            <person name="Zaremba-Niedzwiedzka K."/>
            <person name="Martijn J."/>
            <person name="Lind A.E."/>
            <person name="van Eijk R."/>
            <person name="Schleper C."/>
            <person name="Guy L."/>
            <person name="Ettema T.J."/>
        </authorList>
    </citation>
    <scope>NUCLEOTIDE SEQUENCE</scope>
</reference>
<accession>A0A0F9N1Y3</accession>
<dbReference type="InterPro" id="IPR046164">
    <property type="entry name" value="DUF6166"/>
</dbReference>
<dbReference type="EMBL" id="LAZR01004080">
    <property type="protein sequence ID" value="KKN11984.1"/>
    <property type="molecule type" value="Genomic_DNA"/>
</dbReference>
<protein>
    <submittedName>
        <fullName evidence="1">Uncharacterized protein</fullName>
    </submittedName>
</protein>
<sequence>MNPEMKTYTGLNTGAGPQEVTVTLVKVVPGDKTRAQMKTYKLSHKPSLALWNHSPVGFQWGYGGSGPAQLALAILLDFTNAQELSVRLHQKFKAAFITRSGKKLLVTEPEMKYWISMVEQGAKEGDVK</sequence>
<name>A0A0F9N1Y3_9ZZZZ</name>
<dbReference type="AlphaFoldDB" id="A0A0F9N1Y3"/>